<evidence type="ECO:0000256" key="2">
    <source>
        <dbReference type="ARBA" id="ARBA00022692"/>
    </source>
</evidence>
<feature type="transmembrane region" description="Helical" evidence="7">
    <location>
        <begin position="136"/>
        <end position="165"/>
    </location>
</feature>
<comment type="caution">
    <text evidence="9">The sequence shown here is derived from an EMBL/GenBank/DDBJ whole genome shotgun (WGS) entry which is preliminary data.</text>
</comment>
<dbReference type="PANTHER" id="PTHR14255">
    <property type="entry name" value="CEREBLON"/>
    <property type="match status" value="1"/>
</dbReference>
<feature type="domain" description="RRM" evidence="8">
    <location>
        <begin position="609"/>
        <end position="699"/>
    </location>
</feature>
<organism evidence="9 10">
    <name type="scientific">Durusdinium trenchii</name>
    <dbReference type="NCBI Taxonomy" id="1381693"/>
    <lineage>
        <taxon>Eukaryota</taxon>
        <taxon>Sar</taxon>
        <taxon>Alveolata</taxon>
        <taxon>Dinophyceae</taxon>
        <taxon>Suessiales</taxon>
        <taxon>Symbiodiniaceae</taxon>
        <taxon>Durusdinium</taxon>
    </lineage>
</organism>
<dbReference type="InterPro" id="IPR000504">
    <property type="entry name" value="RRM_dom"/>
</dbReference>
<feature type="transmembrane region" description="Helical" evidence="7">
    <location>
        <begin position="312"/>
        <end position="332"/>
    </location>
</feature>
<dbReference type="CDD" id="cd00590">
    <property type="entry name" value="RRM_SF"/>
    <property type="match status" value="1"/>
</dbReference>
<sequence>MPLVEVFAREEDMPKIKAAELCHFLQDHFAVEPGVVQVMMSVVKDLAPEPVYLSIRAKGTPPRREKVADLLAGIGRYLDSKGLGRGKIRIELFEPSQQAAFSAWQVDGADKSARRLQQHEMFSYHKELLPLDISDFLCFFVAGTSQILAAGGGVGGGGILVPLYMLFLRFRPRHAVALSNITVLGGAMANTGVNLLRRDENGRSLIDWNIIVMMEPATIGGTIVGSFLSKYLADFVLMVFLAVVLAVLSFRTLDKGLEMFWREKDAIPIVHQAVEEAQDSQEVASEEEDAKESRNLVGHSIRTVERDHRTKIGLLVLCFLGCIGLTILKGSGRGSVAGVSCGSVSFWLLTWAALPWVVGFGLIFRDMLIKEHLENEEDGHDYQMAEIRWTAVTTVRYPMLCSLAGVLAGLFGVGGGIIKGPLMLELGVDPHVASATAATMILFTSSAASVSFEVFGLLKADYGAFCFILGFGCTMLGQYAIQRWVQGAHRQSPPVLSIGHPNLVRTVLLSLAVTELSRGFVMALSTLLLLFEIVGHLSSKDRPNKQVVLRSRGERQDAQDAEARPSRRVFTGEPPVEEEGPLMVQRLSSSAPPPPPPFDEAGEEAARRHCVFFHNAPIRVNEATLKRFFERAGNVRRLRLFMENGQSRGMGLCEYMTPEAALAAAHILDGEKLGPPEGDSETKRRKSSERLIRVQGHRLPTPGGACQGAERHPDPPVRPTRTTSSAQNSDGPRLRPVLVPSSQEPGSRTVLTRPPAPPKPSRSRQEGAKPPAESPAPKVLAPTEGVDGKISFYTLRSKPQEPVKVEESSEHTTSKSSDEASDSDGDKEIKEPEVKEDKDKEEEKEEDKEEDKEEEKEEGKEVNQDQEMKEEEADEGQVEDREEAQTEEPSCIYFHNVPFEVDEEDLMPLFERAGKASDDGKAMGVDTRWGTGPAIQLSVREHVPPTVRLKVKAFVNSMPRAPQARLNSLYA</sequence>
<feature type="compositionally biased region" description="Polar residues" evidence="6">
    <location>
        <begin position="740"/>
        <end position="750"/>
    </location>
</feature>
<keyword evidence="5" id="KW-0694">RNA-binding</keyword>
<protein>
    <submittedName>
        <fullName evidence="9">Sulfite exporter TauE/SafE family protein 1</fullName>
    </submittedName>
</protein>
<keyword evidence="4 7" id="KW-0472">Membrane</keyword>
<accession>A0ABP0QEM9</accession>
<dbReference type="Pfam" id="PF01925">
    <property type="entry name" value="TauE"/>
    <property type="match status" value="2"/>
</dbReference>
<evidence type="ECO:0000256" key="7">
    <source>
        <dbReference type="SAM" id="Phobius"/>
    </source>
</evidence>
<feature type="transmembrane region" description="Helical" evidence="7">
    <location>
        <begin position="235"/>
        <end position="253"/>
    </location>
</feature>
<evidence type="ECO:0000256" key="6">
    <source>
        <dbReference type="SAM" id="MobiDB-lite"/>
    </source>
</evidence>
<dbReference type="SUPFAM" id="SSF54928">
    <property type="entry name" value="RNA-binding domain, RBD"/>
    <property type="match status" value="1"/>
</dbReference>
<evidence type="ECO:0000256" key="5">
    <source>
        <dbReference type="PROSITE-ProRule" id="PRU00176"/>
    </source>
</evidence>
<feature type="transmembrane region" description="Helical" evidence="7">
    <location>
        <begin position="208"/>
        <end position="229"/>
    </location>
</feature>
<feature type="transmembrane region" description="Helical" evidence="7">
    <location>
        <begin position="462"/>
        <end position="481"/>
    </location>
</feature>
<feature type="compositionally biased region" description="Polar residues" evidence="6">
    <location>
        <begin position="720"/>
        <end position="730"/>
    </location>
</feature>
<comment type="subcellular location">
    <subcellularLocation>
        <location evidence="1">Membrane</location>
        <topology evidence="1">Multi-pass membrane protein</topology>
    </subcellularLocation>
</comment>
<feature type="transmembrane region" description="Helical" evidence="7">
    <location>
        <begin position="430"/>
        <end position="450"/>
    </location>
</feature>
<evidence type="ECO:0000256" key="1">
    <source>
        <dbReference type="ARBA" id="ARBA00004141"/>
    </source>
</evidence>
<dbReference type="InterPro" id="IPR012677">
    <property type="entry name" value="Nucleotide-bd_a/b_plait_sf"/>
</dbReference>
<dbReference type="PROSITE" id="PS50102">
    <property type="entry name" value="RRM"/>
    <property type="match status" value="1"/>
</dbReference>
<feature type="transmembrane region" description="Helical" evidence="7">
    <location>
        <begin position="344"/>
        <end position="364"/>
    </location>
</feature>
<dbReference type="InterPro" id="IPR035979">
    <property type="entry name" value="RBD_domain_sf"/>
</dbReference>
<dbReference type="EMBL" id="CAXAMM010039474">
    <property type="protein sequence ID" value="CAK9086702.1"/>
    <property type="molecule type" value="Genomic_DNA"/>
</dbReference>
<gene>
    <name evidence="9" type="ORF">SCF082_LOCUS41010</name>
</gene>
<feature type="compositionally biased region" description="Basic and acidic residues" evidence="6">
    <location>
        <begin position="551"/>
        <end position="565"/>
    </location>
</feature>
<keyword evidence="2 7" id="KW-0812">Transmembrane</keyword>
<dbReference type="SMART" id="SM00360">
    <property type="entry name" value="RRM"/>
    <property type="match status" value="1"/>
</dbReference>
<keyword evidence="3 7" id="KW-1133">Transmembrane helix</keyword>
<feature type="region of interest" description="Disordered" evidence="6">
    <location>
        <begin position="545"/>
        <end position="579"/>
    </location>
</feature>
<feature type="compositionally biased region" description="Acidic residues" evidence="6">
    <location>
        <begin position="839"/>
        <end position="856"/>
    </location>
</feature>
<dbReference type="Proteomes" id="UP001642464">
    <property type="component" value="Unassembled WGS sequence"/>
</dbReference>
<evidence type="ECO:0000256" key="4">
    <source>
        <dbReference type="ARBA" id="ARBA00023136"/>
    </source>
</evidence>
<evidence type="ECO:0000259" key="8">
    <source>
        <dbReference type="PROSITE" id="PS50102"/>
    </source>
</evidence>
<feature type="transmembrane region" description="Helical" evidence="7">
    <location>
        <begin position="397"/>
        <end position="418"/>
    </location>
</feature>
<evidence type="ECO:0000313" key="9">
    <source>
        <dbReference type="EMBL" id="CAK9086702.1"/>
    </source>
</evidence>
<evidence type="ECO:0000256" key="3">
    <source>
        <dbReference type="ARBA" id="ARBA00022989"/>
    </source>
</evidence>
<feature type="compositionally biased region" description="Basic and acidic residues" evidence="6">
    <location>
        <begin position="857"/>
        <end position="867"/>
    </location>
</feature>
<feature type="compositionally biased region" description="Acidic residues" evidence="6">
    <location>
        <begin position="868"/>
        <end position="886"/>
    </location>
</feature>
<evidence type="ECO:0000313" key="10">
    <source>
        <dbReference type="Proteomes" id="UP001642464"/>
    </source>
</evidence>
<name>A0ABP0QEM9_9DINO</name>
<keyword evidence="10" id="KW-1185">Reference proteome</keyword>
<dbReference type="Pfam" id="PF00076">
    <property type="entry name" value="RRM_1"/>
    <property type="match status" value="1"/>
</dbReference>
<dbReference type="Gene3D" id="3.30.70.330">
    <property type="match status" value="2"/>
</dbReference>
<reference evidence="9 10" key="1">
    <citation type="submission" date="2024-02" db="EMBL/GenBank/DDBJ databases">
        <authorList>
            <person name="Chen Y."/>
            <person name="Shah S."/>
            <person name="Dougan E. K."/>
            <person name="Thang M."/>
            <person name="Chan C."/>
        </authorList>
    </citation>
    <scope>NUCLEOTIDE SEQUENCE [LARGE SCALE GENOMIC DNA]</scope>
</reference>
<dbReference type="InterPro" id="IPR002781">
    <property type="entry name" value="TM_pro_TauE-like"/>
</dbReference>
<feature type="compositionally biased region" description="Basic and acidic residues" evidence="6">
    <location>
        <begin position="798"/>
        <end position="838"/>
    </location>
</feature>
<feature type="region of interest" description="Disordered" evidence="6">
    <location>
        <begin position="670"/>
        <end position="894"/>
    </location>
</feature>
<dbReference type="PANTHER" id="PTHR14255:SF3">
    <property type="entry name" value="SULFITE EXPORTER TAUE_SAFE FAMILY PROTEIN 5-RELATED"/>
    <property type="match status" value="1"/>
</dbReference>
<proteinExistence type="predicted"/>